<evidence type="ECO:0000313" key="1">
    <source>
        <dbReference type="EMBL" id="XBG59880.1"/>
    </source>
</evidence>
<dbReference type="SUPFAM" id="SSF103032">
    <property type="entry name" value="Hypothetical protein YwqG"/>
    <property type="match status" value="1"/>
</dbReference>
<reference evidence="1" key="1">
    <citation type="submission" date="2024-05" db="EMBL/GenBank/DDBJ databases">
        <title>Pontimicrobium maritimus sp. nov., isolated form sea water.</title>
        <authorList>
            <person name="Muhammad N."/>
            <person name="Vuong T.Q."/>
            <person name="Han H.L."/>
            <person name="Kim S.-G."/>
        </authorList>
    </citation>
    <scope>NUCLEOTIDE SEQUENCE</scope>
    <source>
        <strain evidence="1">SW4</strain>
    </source>
</reference>
<organism evidence="1">
    <name type="scientific">Pontimicrobium sp. SW4</name>
    <dbReference type="NCBI Taxonomy" id="3153519"/>
    <lineage>
        <taxon>Bacteria</taxon>
        <taxon>Pseudomonadati</taxon>
        <taxon>Bacteroidota</taxon>
        <taxon>Flavobacteriia</taxon>
        <taxon>Flavobacteriales</taxon>
        <taxon>Flavobacteriaceae</taxon>
        <taxon>Pontimicrobium</taxon>
    </lineage>
</organism>
<dbReference type="AlphaFoldDB" id="A0AAU7BPG1"/>
<accession>A0AAU7BPG1</accession>
<dbReference type="PANTHER" id="PTHR36436:SF6">
    <property type="entry name" value="SLL5081 PROTEIN"/>
    <property type="match status" value="1"/>
</dbReference>
<dbReference type="PANTHER" id="PTHR36436">
    <property type="entry name" value="SLL5081 PROTEIN"/>
    <property type="match status" value="1"/>
</dbReference>
<gene>
    <name evidence="1" type="ORF">ABGB03_08390</name>
</gene>
<dbReference type="Pfam" id="PF09234">
    <property type="entry name" value="DUF1963"/>
    <property type="match status" value="1"/>
</dbReference>
<dbReference type="RefSeq" id="WP_347921816.1">
    <property type="nucleotide sequence ID" value="NZ_CP157199.1"/>
</dbReference>
<proteinExistence type="predicted"/>
<dbReference type="Gene3D" id="2.30.320.10">
    <property type="entry name" value="YwqG-like"/>
    <property type="match status" value="1"/>
</dbReference>
<dbReference type="InterPro" id="IPR035948">
    <property type="entry name" value="YwqG-like_sf"/>
</dbReference>
<dbReference type="InterPro" id="IPR015315">
    <property type="entry name" value="DUF1963"/>
</dbReference>
<sequence>MNNDSQTIEESINQYMINNHINVYAILLDLIKPTIAFKKSEKSKNISKFGGIPLFSDDLDMDRFNIKSLSHLCQISVDEIMPYNEFNYFFDGGMISFFINLNLSFPIRRSDYKVFYHNCKKEYLTQRHEHFVNSPVLDEMFIDFYLHYNFPSYQNYKMLELETRGINLDEEIDEIQDFIDTNNNHFSNNIGSQLFGNPQAVQGTVSFHWAASALNLSYPFTDQDLKKINEIEKEYILLLQVDFSDINVTENFGDGMLYFGIKKEDLMRKDFDNVELVYQST</sequence>
<dbReference type="EMBL" id="CP157199">
    <property type="protein sequence ID" value="XBG59880.1"/>
    <property type="molecule type" value="Genomic_DNA"/>
</dbReference>
<protein>
    <submittedName>
        <fullName evidence="1">DUF1963 domain-containing protein</fullName>
    </submittedName>
</protein>
<name>A0AAU7BPG1_9FLAO</name>